<dbReference type="SFLD" id="SFLDS00003">
    <property type="entry name" value="Haloacid_Dehalogenase"/>
    <property type="match status" value="1"/>
</dbReference>
<evidence type="ECO:0000256" key="8">
    <source>
        <dbReference type="ARBA" id="ARBA00022842"/>
    </source>
</evidence>
<dbReference type="PANTHER" id="PTHR43434">
    <property type="entry name" value="PHOSPHOGLYCOLATE PHOSPHATASE"/>
    <property type="match status" value="1"/>
</dbReference>
<dbReference type="EMBL" id="CP019948">
    <property type="protein sequence ID" value="ARN81691.1"/>
    <property type="molecule type" value="Genomic_DNA"/>
</dbReference>
<proteinExistence type="inferred from homology"/>
<organism evidence="11 12">
    <name type="scientific">Methylocystis bryophila</name>
    <dbReference type="NCBI Taxonomy" id="655015"/>
    <lineage>
        <taxon>Bacteria</taxon>
        <taxon>Pseudomonadati</taxon>
        <taxon>Pseudomonadota</taxon>
        <taxon>Alphaproteobacteria</taxon>
        <taxon>Hyphomicrobiales</taxon>
        <taxon>Methylocystaceae</taxon>
        <taxon>Methylocystis</taxon>
    </lineage>
</organism>
<keyword evidence="9 10" id="KW-0119">Carbohydrate metabolism</keyword>
<evidence type="ECO:0000256" key="5">
    <source>
        <dbReference type="ARBA" id="ARBA00013078"/>
    </source>
</evidence>
<dbReference type="GO" id="GO:0008967">
    <property type="term" value="F:phosphoglycolate phosphatase activity"/>
    <property type="evidence" value="ECO:0007669"/>
    <property type="project" value="UniProtKB-UniRule"/>
</dbReference>
<evidence type="ECO:0000256" key="1">
    <source>
        <dbReference type="ARBA" id="ARBA00000830"/>
    </source>
</evidence>
<keyword evidence="12" id="KW-1185">Reference proteome</keyword>
<dbReference type="GO" id="GO:0005975">
    <property type="term" value="P:carbohydrate metabolic process"/>
    <property type="evidence" value="ECO:0007669"/>
    <property type="project" value="InterPro"/>
</dbReference>
<sequence length="224" mass="24168">MTERAPTIVFDLDGTLADTAPDLVATLNTLLLRENLPPQRIETARPFVGAGARALLERGFAAAGAPLGEMRASELLAEFLEFYEAQIADETRLFPGAERSLDRFQEAGFRLAVCTNKTERLAQRLLKRLGVADRFGAICGRETFAHMKPDGRALLSTIGRVGGDPARAVMVGDSQTDVAAARNAGAPVVAVDFGYSDPPVATFRPDRLISHFDELWDAAAGLLR</sequence>
<evidence type="ECO:0000256" key="4">
    <source>
        <dbReference type="ARBA" id="ARBA00006171"/>
    </source>
</evidence>
<dbReference type="AlphaFoldDB" id="A0A1W6MVR2"/>
<comment type="similarity">
    <text evidence="4 10">Belongs to the HAD-like hydrolase superfamily. CbbY/CbbZ/Gph/YieH family.</text>
</comment>
<gene>
    <name evidence="11" type="ORF">B1812_12075</name>
</gene>
<dbReference type="SUPFAM" id="SSF56784">
    <property type="entry name" value="HAD-like"/>
    <property type="match status" value="1"/>
</dbReference>
<dbReference type="SFLD" id="SFLDG01129">
    <property type="entry name" value="C1.5:_HAD__Beta-PGM__Phosphata"/>
    <property type="match status" value="1"/>
</dbReference>
<dbReference type="GO" id="GO:0046295">
    <property type="term" value="P:glycolate biosynthetic process"/>
    <property type="evidence" value="ECO:0007669"/>
    <property type="project" value="UniProtKB-UniRule"/>
</dbReference>
<keyword evidence="7 10" id="KW-0378">Hydrolase</keyword>
<dbReference type="InterPro" id="IPR050155">
    <property type="entry name" value="HAD-like_hydrolase_sf"/>
</dbReference>
<evidence type="ECO:0000256" key="3">
    <source>
        <dbReference type="ARBA" id="ARBA00004818"/>
    </source>
</evidence>
<dbReference type="STRING" id="655015.B1812_12075"/>
<dbReference type="Gene3D" id="1.10.150.240">
    <property type="entry name" value="Putative phosphatase, domain 2"/>
    <property type="match status" value="1"/>
</dbReference>
<dbReference type="Pfam" id="PF13419">
    <property type="entry name" value="HAD_2"/>
    <property type="match status" value="1"/>
</dbReference>
<dbReference type="NCBIfam" id="TIGR01449">
    <property type="entry name" value="PGP_bact"/>
    <property type="match status" value="1"/>
</dbReference>
<feature type="binding site" evidence="10">
    <location>
        <position position="13"/>
    </location>
    <ligand>
        <name>Mg(2+)</name>
        <dbReference type="ChEBI" id="CHEBI:18420"/>
    </ligand>
</feature>
<evidence type="ECO:0000256" key="6">
    <source>
        <dbReference type="ARBA" id="ARBA00022723"/>
    </source>
</evidence>
<protein>
    <recommendedName>
        <fullName evidence="5 10">Phosphoglycolate phosphatase</fullName>
        <shortName evidence="10">PGP</shortName>
        <shortName evidence="10">PGPase</shortName>
        <ecNumber evidence="5 10">3.1.3.18</ecNumber>
    </recommendedName>
</protein>
<evidence type="ECO:0000256" key="7">
    <source>
        <dbReference type="ARBA" id="ARBA00022801"/>
    </source>
</evidence>
<dbReference type="FunFam" id="3.40.50.1000:FF:000022">
    <property type="entry name" value="Phosphoglycolate phosphatase"/>
    <property type="match status" value="1"/>
</dbReference>
<dbReference type="InterPro" id="IPR023214">
    <property type="entry name" value="HAD_sf"/>
</dbReference>
<dbReference type="KEGG" id="mbry:B1812_12075"/>
<dbReference type="HAMAP" id="MF_00495">
    <property type="entry name" value="GPH_hydrolase_bact"/>
    <property type="match status" value="1"/>
</dbReference>
<dbReference type="RefSeq" id="WP_085771808.1">
    <property type="nucleotide sequence ID" value="NZ_AP027149.1"/>
</dbReference>
<dbReference type="InterPro" id="IPR036412">
    <property type="entry name" value="HAD-like_sf"/>
</dbReference>
<comment type="catalytic activity">
    <reaction evidence="1 10">
        <text>2-phosphoglycolate + H2O = glycolate + phosphate</text>
        <dbReference type="Rhea" id="RHEA:14369"/>
        <dbReference type="ChEBI" id="CHEBI:15377"/>
        <dbReference type="ChEBI" id="CHEBI:29805"/>
        <dbReference type="ChEBI" id="CHEBI:43474"/>
        <dbReference type="ChEBI" id="CHEBI:58033"/>
        <dbReference type="EC" id="3.1.3.18"/>
    </reaction>
</comment>
<name>A0A1W6MVR2_9HYPH</name>
<reference evidence="11 12" key="1">
    <citation type="submission" date="2017-02" db="EMBL/GenBank/DDBJ databases">
        <authorList>
            <person name="Peterson S.W."/>
        </authorList>
    </citation>
    <scope>NUCLEOTIDE SEQUENCE [LARGE SCALE GENOMIC DNA]</scope>
    <source>
        <strain evidence="11 12">S285</strain>
    </source>
</reference>
<dbReference type="NCBIfam" id="TIGR01549">
    <property type="entry name" value="HAD-SF-IA-v1"/>
    <property type="match status" value="1"/>
</dbReference>
<keyword evidence="8 10" id="KW-0460">Magnesium</keyword>
<feature type="binding site" evidence="10">
    <location>
        <position position="11"/>
    </location>
    <ligand>
        <name>Mg(2+)</name>
        <dbReference type="ChEBI" id="CHEBI:18420"/>
    </ligand>
</feature>
<accession>A0A1W6MVR2</accession>
<dbReference type="GO" id="GO:0046872">
    <property type="term" value="F:metal ion binding"/>
    <property type="evidence" value="ECO:0007669"/>
    <property type="project" value="UniProtKB-KW"/>
</dbReference>
<dbReference type="InterPro" id="IPR023198">
    <property type="entry name" value="PGP-like_dom2"/>
</dbReference>
<comment type="function">
    <text evidence="10">Specifically catalyzes the dephosphorylation of 2-phosphoglycolate. Is involved in the dissimilation of the intracellular 2-phosphoglycolate formed during the DNA repair of 3'-phosphoglycolate ends, a major class of DNA lesions induced by oxidative stress.</text>
</comment>
<dbReference type="InterPro" id="IPR006439">
    <property type="entry name" value="HAD-SF_hydro_IA"/>
</dbReference>
<dbReference type="UniPathway" id="UPA00865">
    <property type="reaction ID" value="UER00834"/>
</dbReference>
<dbReference type="InterPro" id="IPR041492">
    <property type="entry name" value="HAD_2"/>
</dbReference>
<feature type="active site" description="Nucleophile" evidence="10">
    <location>
        <position position="11"/>
    </location>
</feature>
<evidence type="ECO:0000313" key="11">
    <source>
        <dbReference type="EMBL" id="ARN81691.1"/>
    </source>
</evidence>
<dbReference type="Gene3D" id="3.40.50.1000">
    <property type="entry name" value="HAD superfamily/HAD-like"/>
    <property type="match status" value="1"/>
</dbReference>
<dbReference type="Proteomes" id="UP000193978">
    <property type="component" value="Chromosome"/>
</dbReference>
<comment type="cofactor">
    <cofactor evidence="2 10">
        <name>Mg(2+)</name>
        <dbReference type="ChEBI" id="CHEBI:18420"/>
    </cofactor>
</comment>
<dbReference type="PANTHER" id="PTHR43434:SF1">
    <property type="entry name" value="PHOSPHOGLYCOLATE PHOSPHATASE"/>
    <property type="match status" value="1"/>
</dbReference>
<dbReference type="OrthoDB" id="9793014at2"/>
<dbReference type="InterPro" id="IPR037512">
    <property type="entry name" value="PGPase_prok"/>
</dbReference>
<comment type="pathway">
    <text evidence="3 10">Organic acid metabolism; glycolate biosynthesis; glycolate from 2-phosphoglycolate: step 1/1.</text>
</comment>
<dbReference type="GO" id="GO:0006281">
    <property type="term" value="P:DNA repair"/>
    <property type="evidence" value="ECO:0007669"/>
    <property type="project" value="TreeGrafter"/>
</dbReference>
<evidence type="ECO:0000256" key="9">
    <source>
        <dbReference type="ARBA" id="ARBA00023277"/>
    </source>
</evidence>
<dbReference type="GO" id="GO:0005829">
    <property type="term" value="C:cytosol"/>
    <property type="evidence" value="ECO:0007669"/>
    <property type="project" value="TreeGrafter"/>
</dbReference>
<evidence type="ECO:0000313" key="12">
    <source>
        <dbReference type="Proteomes" id="UP000193978"/>
    </source>
</evidence>
<evidence type="ECO:0000256" key="10">
    <source>
        <dbReference type="HAMAP-Rule" id="MF_00495"/>
    </source>
</evidence>
<evidence type="ECO:0000256" key="2">
    <source>
        <dbReference type="ARBA" id="ARBA00001946"/>
    </source>
</evidence>
<keyword evidence="6 10" id="KW-0479">Metal-binding</keyword>
<dbReference type="EC" id="3.1.3.18" evidence="5 10"/>
<feature type="binding site" evidence="10">
    <location>
        <position position="173"/>
    </location>
    <ligand>
        <name>Mg(2+)</name>
        <dbReference type="ChEBI" id="CHEBI:18420"/>
    </ligand>
</feature>